<evidence type="ECO:0000313" key="13">
    <source>
        <dbReference type="EMBL" id="NDV86509.1"/>
    </source>
</evidence>
<feature type="transmembrane region" description="Helical" evidence="10">
    <location>
        <begin position="255"/>
        <end position="279"/>
    </location>
</feature>
<dbReference type="InterPro" id="IPR018303">
    <property type="entry name" value="ATPase_P-typ_P_site"/>
</dbReference>
<dbReference type="SFLD" id="SFLDF00027">
    <property type="entry name" value="p-type_atpase"/>
    <property type="match status" value="1"/>
</dbReference>
<keyword evidence="4 10" id="KW-0479">Metal-binding</keyword>
<keyword evidence="5" id="KW-1278">Translocase</keyword>
<evidence type="ECO:0000256" key="11">
    <source>
        <dbReference type="SAM" id="MobiDB-lite"/>
    </source>
</evidence>
<keyword evidence="3 10" id="KW-0812">Transmembrane</keyword>
<evidence type="ECO:0000256" key="6">
    <source>
        <dbReference type="ARBA" id="ARBA00022989"/>
    </source>
</evidence>
<dbReference type="GO" id="GO:0005886">
    <property type="term" value="C:plasma membrane"/>
    <property type="evidence" value="ECO:0007669"/>
    <property type="project" value="UniProtKB-SubCell"/>
</dbReference>
<dbReference type="InterPro" id="IPR036412">
    <property type="entry name" value="HAD-like_sf"/>
</dbReference>
<evidence type="ECO:0000256" key="10">
    <source>
        <dbReference type="RuleBase" id="RU362081"/>
    </source>
</evidence>
<dbReference type="GO" id="GO:0005524">
    <property type="term" value="F:ATP binding"/>
    <property type="evidence" value="ECO:0007669"/>
    <property type="project" value="UniProtKB-UniRule"/>
</dbReference>
<dbReference type="PROSITE" id="PS00154">
    <property type="entry name" value="ATPASE_E1_E2"/>
    <property type="match status" value="1"/>
</dbReference>
<keyword evidence="10" id="KW-0547">Nucleotide-binding</keyword>
<gene>
    <name evidence="13" type="ORF">GTW51_07325</name>
</gene>
<dbReference type="Proteomes" id="UP000476332">
    <property type="component" value="Unassembled WGS sequence"/>
</dbReference>
<evidence type="ECO:0000256" key="2">
    <source>
        <dbReference type="ARBA" id="ARBA00006024"/>
    </source>
</evidence>
<dbReference type="NCBIfam" id="TIGR01525">
    <property type="entry name" value="ATPase-IB_hvy"/>
    <property type="match status" value="1"/>
</dbReference>
<evidence type="ECO:0000256" key="1">
    <source>
        <dbReference type="ARBA" id="ARBA00004370"/>
    </source>
</evidence>
<dbReference type="InterPro" id="IPR023214">
    <property type="entry name" value="HAD_sf"/>
</dbReference>
<evidence type="ECO:0000256" key="9">
    <source>
        <dbReference type="ARBA" id="ARBA00047308"/>
    </source>
</evidence>
<organism evidence="13 14">
    <name type="scientific">Aurantimonas aggregata</name>
    <dbReference type="NCBI Taxonomy" id="2047720"/>
    <lineage>
        <taxon>Bacteria</taxon>
        <taxon>Pseudomonadati</taxon>
        <taxon>Pseudomonadota</taxon>
        <taxon>Alphaproteobacteria</taxon>
        <taxon>Hyphomicrobiales</taxon>
        <taxon>Aurantimonadaceae</taxon>
        <taxon>Aurantimonas</taxon>
    </lineage>
</organism>
<dbReference type="PANTHER" id="PTHR48085">
    <property type="entry name" value="CADMIUM/ZINC-TRANSPORTING ATPASE HMA2-RELATED"/>
    <property type="match status" value="1"/>
</dbReference>
<comment type="catalytic activity">
    <reaction evidence="9">
        <text>Zn(2+)(in) + ATP + H2O = Zn(2+)(out) + ADP + phosphate + H(+)</text>
        <dbReference type="Rhea" id="RHEA:20621"/>
        <dbReference type="ChEBI" id="CHEBI:15377"/>
        <dbReference type="ChEBI" id="CHEBI:15378"/>
        <dbReference type="ChEBI" id="CHEBI:29105"/>
        <dbReference type="ChEBI" id="CHEBI:30616"/>
        <dbReference type="ChEBI" id="CHEBI:43474"/>
        <dbReference type="ChEBI" id="CHEBI:456216"/>
        <dbReference type="EC" id="7.2.2.12"/>
    </reaction>
</comment>
<protein>
    <recommendedName>
        <fullName evidence="8">P-type Zn(2+) transporter</fullName>
        <ecNumber evidence="8">7.2.2.12</ecNumber>
    </recommendedName>
</protein>
<comment type="caution">
    <text evidence="13">The sequence shown here is derived from an EMBL/GenBank/DDBJ whole genome shotgun (WGS) entry which is preliminary data.</text>
</comment>
<dbReference type="SUPFAM" id="SSF56784">
    <property type="entry name" value="HAD-like"/>
    <property type="match status" value="1"/>
</dbReference>
<reference evidence="13 14" key="1">
    <citation type="submission" date="2020-01" db="EMBL/GenBank/DDBJ databases">
        <title>Genomes of bacteria type strains.</title>
        <authorList>
            <person name="Chen J."/>
            <person name="Zhu S."/>
            <person name="Chen J."/>
        </authorList>
    </citation>
    <scope>NUCLEOTIDE SEQUENCE [LARGE SCALE GENOMIC DNA]</scope>
    <source>
        <strain evidence="13 14">KCTC 52919</strain>
    </source>
</reference>
<keyword evidence="7 10" id="KW-0472">Membrane</keyword>
<name>A0A6L9MF93_9HYPH</name>
<dbReference type="GO" id="GO:0046872">
    <property type="term" value="F:metal ion binding"/>
    <property type="evidence" value="ECO:0007669"/>
    <property type="project" value="UniProtKB-KW"/>
</dbReference>
<dbReference type="InterPro" id="IPR008250">
    <property type="entry name" value="ATPase_P-typ_transduc_dom_A_sf"/>
</dbReference>
<dbReference type="SFLD" id="SFLDG00002">
    <property type="entry name" value="C1.7:_P-type_atpase_like"/>
    <property type="match status" value="1"/>
</dbReference>
<dbReference type="AlphaFoldDB" id="A0A6L9MF93"/>
<evidence type="ECO:0000256" key="7">
    <source>
        <dbReference type="ARBA" id="ARBA00023136"/>
    </source>
</evidence>
<feature type="transmembrane region" description="Helical" evidence="10">
    <location>
        <begin position="66"/>
        <end position="93"/>
    </location>
</feature>
<dbReference type="Gene3D" id="2.70.150.10">
    <property type="entry name" value="Calcium-transporting ATPase, cytoplasmic transduction domain A"/>
    <property type="match status" value="1"/>
</dbReference>
<keyword evidence="6 10" id="KW-1133">Transmembrane helix</keyword>
<dbReference type="RefSeq" id="WP_163043241.1">
    <property type="nucleotide sequence ID" value="NZ_JAAAMJ010000003.1"/>
</dbReference>
<evidence type="ECO:0000313" key="14">
    <source>
        <dbReference type="Proteomes" id="UP000476332"/>
    </source>
</evidence>
<feature type="region of interest" description="Disordered" evidence="11">
    <location>
        <begin position="607"/>
        <end position="627"/>
    </location>
</feature>
<dbReference type="InterPro" id="IPR027256">
    <property type="entry name" value="P-typ_ATPase_IB"/>
</dbReference>
<keyword evidence="10" id="KW-0067">ATP-binding</keyword>
<evidence type="ECO:0000256" key="3">
    <source>
        <dbReference type="ARBA" id="ARBA00022692"/>
    </source>
</evidence>
<evidence type="ECO:0000259" key="12">
    <source>
        <dbReference type="Pfam" id="PF00122"/>
    </source>
</evidence>
<comment type="similarity">
    <text evidence="2 10">Belongs to the cation transport ATPase (P-type) (TC 3.A.3) family. Type IB subfamily.</text>
</comment>
<accession>A0A6L9MF93</accession>
<feature type="domain" description="P-type ATPase A" evidence="12">
    <location>
        <begin position="115"/>
        <end position="214"/>
    </location>
</feature>
<dbReference type="InterPro" id="IPR044492">
    <property type="entry name" value="P_typ_ATPase_HD_dom"/>
</dbReference>
<dbReference type="InterPro" id="IPR001757">
    <property type="entry name" value="P_typ_ATPase"/>
</dbReference>
<dbReference type="GO" id="GO:0016463">
    <property type="term" value="F:P-type zinc transporter activity"/>
    <property type="evidence" value="ECO:0007669"/>
    <property type="project" value="UniProtKB-EC"/>
</dbReference>
<dbReference type="Pfam" id="PF00122">
    <property type="entry name" value="E1-E2_ATPase"/>
    <property type="match status" value="1"/>
</dbReference>
<feature type="transmembrane region" description="Helical" evidence="10">
    <location>
        <begin position="33"/>
        <end position="54"/>
    </location>
</feature>
<evidence type="ECO:0000256" key="5">
    <source>
        <dbReference type="ARBA" id="ARBA00022967"/>
    </source>
</evidence>
<dbReference type="InterPro" id="IPR023299">
    <property type="entry name" value="ATPase_P-typ_cyto_dom_N"/>
</dbReference>
<dbReference type="Gene3D" id="3.40.50.1000">
    <property type="entry name" value="HAD superfamily/HAD-like"/>
    <property type="match status" value="1"/>
</dbReference>
<feature type="transmembrane region" description="Helical" evidence="10">
    <location>
        <begin position="6"/>
        <end position="26"/>
    </location>
</feature>
<dbReference type="EC" id="7.2.2.12" evidence="8"/>
<feature type="transmembrane region" description="Helical" evidence="10">
    <location>
        <begin position="230"/>
        <end position="249"/>
    </location>
</feature>
<dbReference type="SUPFAM" id="SSF81665">
    <property type="entry name" value="Calcium ATPase, transmembrane domain M"/>
    <property type="match status" value="1"/>
</dbReference>
<dbReference type="Pfam" id="PF00702">
    <property type="entry name" value="Hydrolase"/>
    <property type="match status" value="1"/>
</dbReference>
<evidence type="ECO:0000256" key="4">
    <source>
        <dbReference type="ARBA" id="ARBA00022723"/>
    </source>
</evidence>
<dbReference type="InterPro" id="IPR023298">
    <property type="entry name" value="ATPase_P-typ_TM_dom_sf"/>
</dbReference>
<dbReference type="SFLD" id="SFLDS00003">
    <property type="entry name" value="Haloacid_Dehalogenase"/>
    <property type="match status" value="1"/>
</dbReference>
<proteinExistence type="inferred from homology"/>
<evidence type="ECO:0000256" key="8">
    <source>
        <dbReference type="ARBA" id="ARBA00039097"/>
    </source>
</evidence>
<dbReference type="PANTHER" id="PTHR48085:SF5">
    <property type="entry name" value="CADMIUM_ZINC-TRANSPORTING ATPASE HMA4-RELATED"/>
    <property type="match status" value="1"/>
</dbReference>
<dbReference type="GO" id="GO:0016887">
    <property type="term" value="F:ATP hydrolysis activity"/>
    <property type="evidence" value="ECO:0007669"/>
    <property type="project" value="InterPro"/>
</dbReference>
<keyword evidence="10" id="KW-1003">Cell membrane</keyword>
<dbReference type="SUPFAM" id="SSF81653">
    <property type="entry name" value="Calcium ATPase, transduction domain A"/>
    <property type="match status" value="1"/>
</dbReference>
<dbReference type="PRINTS" id="PR00119">
    <property type="entry name" value="CATATPASE"/>
</dbReference>
<dbReference type="NCBIfam" id="TIGR01494">
    <property type="entry name" value="ATPase_P-type"/>
    <property type="match status" value="1"/>
</dbReference>
<comment type="subcellular location">
    <subcellularLocation>
        <location evidence="10">Cell membrane</location>
    </subcellularLocation>
    <subcellularLocation>
        <location evidence="1">Membrane</location>
    </subcellularLocation>
</comment>
<dbReference type="GO" id="GO:0015086">
    <property type="term" value="F:cadmium ion transmembrane transporter activity"/>
    <property type="evidence" value="ECO:0007669"/>
    <property type="project" value="TreeGrafter"/>
</dbReference>
<dbReference type="InterPro" id="IPR051014">
    <property type="entry name" value="Cation_Transport_ATPase_IB"/>
</dbReference>
<dbReference type="InterPro" id="IPR059000">
    <property type="entry name" value="ATPase_P-type_domA"/>
</dbReference>
<dbReference type="EMBL" id="JAAAMJ010000003">
    <property type="protein sequence ID" value="NDV86509.1"/>
    <property type="molecule type" value="Genomic_DNA"/>
</dbReference>
<feature type="transmembrane region" description="Helical" evidence="10">
    <location>
        <begin position="561"/>
        <end position="580"/>
    </location>
</feature>
<dbReference type="Gene3D" id="3.40.1110.10">
    <property type="entry name" value="Calcium-transporting ATPase, cytoplasmic domain N"/>
    <property type="match status" value="1"/>
</dbReference>
<sequence length="627" mass="64546">MNTRLLHGAMLAIALVGLVAGGVFWWRGAGDTAALAWAVATGPVVAVLAGSIALKLWQRRVGVDAIALVSMSAALVLGEPLAALVVAIMFAGGNVLEDFAMRRAEADLTALTDRTPRLAHRQADETYVDVPVNDVEVDDRLLVRAGEVLPVDGVLLDPQASLDESALTGEPLAVRWKAGDVLRSGSVNAGEAFHLRATARVEASTYAGIVRMVEAAQTEKAPFIRMADRFAILLLPLTLAVAGAAWALSGDPIRGLAVLVVATPCPLILAAPVALIGGVSRAARRGILMKGGAALEAMSEVRTALFDKTGTLTEGGARLVAIRTAPGVDPVDVLGLAASLEQASHHVLAEAVIAAARQRGASLSLPSDIRETRGAGLEGRVDGRLVRAGSRQMVWAEGSLPEWALPGTESETLRIFVSIDGELAALLLMGDALRPEAAATVEALRSAGIRRIGMVTGDDAATAHAIDAVLGLDFVHADCTPEEKVDVVRAEGRLASTMMVGDGINDAPALAAASVGIALGARGATASSQAADVVLLVDSIDRVAEAVVIARRSRGIAMQSVVVGLALSGIGMVAAAFGYLTPIAGALFQEVIDVAVILNALRALSGPRSSESMPVTLARPARSTASN</sequence>
<keyword evidence="14" id="KW-1185">Reference proteome</keyword>